<dbReference type="FunFam" id="3.40.718.10:FF:000009">
    <property type="entry name" value="Isocitrate dehydrogenase [NAD] regulatory subunit 1"/>
    <property type="match status" value="1"/>
</dbReference>
<evidence type="ECO:0000256" key="7">
    <source>
        <dbReference type="ARBA" id="ARBA00022946"/>
    </source>
</evidence>
<dbReference type="GO" id="GO:0006099">
    <property type="term" value="P:tricarboxylic acid cycle"/>
    <property type="evidence" value="ECO:0007669"/>
    <property type="project" value="UniProtKB-KW"/>
</dbReference>
<keyword evidence="14" id="KW-1185">Reference proteome</keyword>
<organism evidence="13 14">
    <name type="scientific">Thlaspi arvense</name>
    <name type="common">Field penny-cress</name>
    <dbReference type="NCBI Taxonomy" id="13288"/>
    <lineage>
        <taxon>Eukaryota</taxon>
        <taxon>Viridiplantae</taxon>
        <taxon>Streptophyta</taxon>
        <taxon>Embryophyta</taxon>
        <taxon>Tracheophyta</taxon>
        <taxon>Spermatophyta</taxon>
        <taxon>Magnoliopsida</taxon>
        <taxon>eudicotyledons</taxon>
        <taxon>Gunneridae</taxon>
        <taxon>Pentapetalae</taxon>
        <taxon>rosids</taxon>
        <taxon>malvids</taxon>
        <taxon>Brassicales</taxon>
        <taxon>Brassicaceae</taxon>
        <taxon>Thlaspideae</taxon>
        <taxon>Thlaspi</taxon>
    </lineage>
</organism>
<feature type="domain" description="Isopropylmalate dehydrogenase-like" evidence="12">
    <location>
        <begin position="50"/>
        <end position="380"/>
    </location>
</feature>
<keyword evidence="9" id="KW-0520">NAD</keyword>
<dbReference type="Gene3D" id="3.40.718.10">
    <property type="entry name" value="Isopropylmalate Dehydrogenase"/>
    <property type="match status" value="1"/>
</dbReference>
<comment type="function">
    <text evidence="1">Performs an essential role in the oxidative function of the citric acid cycle.</text>
</comment>
<evidence type="ECO:0000256" key="6">
    <source>
        <dbReference type="ARBA" id="ARBA00022842"/>
    </source>
</evidence>
<evidence type="ECO:0000256" key="1">
    <source>
        <dbReference type="ARBA" id="ARBA00003635"/>
    </source>
</evidence>
<evidence type="ECO:0000256" key="2">
    <source>
        <dbReference type="ARBA" id="ARBA00004173"/>
    </source>
</evidence>
<evidence type="ECO:0000259" key="12">
    <source>
        <dbReference type="SMART" id="SM01329"/>
    </source>
</evidence>
<gene>
    <name evidence="13" type="ORF">TAV2_LOCUS22937</name>
</gene>
<dbReference type="Pfam" id="PF00180">
    <property type="entry name" value="Iso_dh"/>
    <property type="match status" value="1"/>
</dbReference>
<protein>
    <recommendedName>
        <fullName evidence="12">Isopropylmalate dehydrogenase-like domain-containing protein</fullName>
    </recommendedName>
</protein>
<dbReference type="SUPFAM" id="SSF53659">
    <property type="entry name" value="Isocitrate/Isopropylmalate dehydrogenase-like"/>
    <property type="match status" value="1"/>
</dbReference>
<sequence>MFRIQTICSEKMSRRSLTLLKNLARNANGSGIQTRSVTYMPRPGDGAPRPVTLIPGDGIGPLVTNAVEQVMEAMHAPIYFEKYDVHGEMSRVPPEVMESIRKNKVCLKGGLKTPVGGGVSSLNVQLRKELDLFASLVNCFNLPGLPTRHENVDIVVIRENTEGEYAGLEHEVVPGVVESLKDYGLMLVVITKFCSERIAKYAFEYAYLNNRKKVTAVHKANIMKLADGLFLESCREVAKKYPSITYNEIIVDNCCMQLVAKPEQFDVMVTPNLYGNLVANTAAGIAGGTGVMPGGNVGADHAVFEQGASAGNVGKDKIVLENKANPVALLLSSAMMLRHLQFPSFADRLETAVKRVIFEGKCRTKDLGGTSTTQEVVDAVIANLE</sequence>
<evidence type="ECO:0000313" key="14">
    <source>
        <dbReference type="Proteomes" id="UP000836841"/>
    </source>
</evidence>
<evidence type="ECO:0000313" key="13">
    <source>
        <dbReference type="EMBL" id="CAH2076690.1"/>
    </source>
</evidence>
<evidence type="ECO:0000256" key="5">
    <source>
        <dbReference type="ARBA" id="ARBA00022723"/>
    </source>
</evidence>
<reference evidence="13 14" key="1">
    <citation type="submission" date="2022-03" db="EMBL/GenBank/DDBJ databases">
        <authorList>
            <person name="Nunn A."/>
            <person name="Chopra R."/>
            <person name="Nunn A."/>
            <person name="Contreras Garrido A."/>
        </authorList>
    </citation>
    <scope>NUCLEOTIDE SEQUENCE [LARGE SCALE GENOMIC DNA]</scope>
</reference>
<evidence type="ECO:0000256" key="3">
    <source>
        <dbReference type="ARBA" id="ARBA00007769"/>
    </source>
</evidence>
<dbReference type="GO" id="GO:0004449">
    <property type="term" value="F:isocitrate dehydrogenase (NAD+) activity"/>
    <property type="evidence" value="ECO:0007669"/>
    <property type="project" value="TreeGrafter"/>
</dbReference>
<evidence type="ECO:0000256" key="4">
    <source>
        <dbReference type="ARBA" id="ARBA00022532"/>
    </source>
</evidence>
<dbReference type="AlphaFoldDB" id="A0AAU9SZ52"/>
<keyword evidence="11" id="KW-0464">Manganese</keyword>
<dbReference type="SMART" id="SM01329">
    <property type="entry name" value="Iso_dh"/>
    <property type="match status" value="1"/>
</dbReference>
<keyword evidence="10" id="KW-0496">Mitochondrion</keyword>
<comment type="similarity">
    <text evidence="3">Belongs to the isocitrate and isopropylmalate dehydrogenases family.</text>
</comment>
<evidence type="ECO:0000256" key="9">
    <source>
        <dbReference type="ARBA" id="ARBA00023027"/>
    </source>
</evidence>
<keyword evidence="5" id="KW-0479">Metal-binding</keyword>
<keyword evidence="7" id="KW-0809">Transit peptide</keyword>
<keyword evidence="4" id="KW-0816">Tricarboxylic acid cycle</keyword>
<keyword evidence="8" id="KW-0560">Oxidoreductase</keyword>
<dbReference type="InterPro" id="IPR004434">
    <property type="entry name" value="Isocitrate_DH_NAD"/>
</dbReference>
<dbReference type="GO" id="GO:0005739">
    <property type="term" value="C:mitochondrion"/>
    <property type="evidence" value="ECO:0007669"/>
    <property type="project" value="UniProtKB-SubCell"/>
</dbReference>
<dbReference type="PANTHER" id="PTHR11835">
    <property type="entry name" value="DECARBOXYLATING DEHYDROGENASES-ISOCITRATE, ISOPROPYLMALATE, TARTRATE"/>
    <property type="match status" value="1"/>
</dbReference>
<evidence type="ECO:0000256" key="8">
    <source>
        <dbReference type="ARBA" id="ARBA00023002"/>
    </source>
</evidence>
<dbReference type="PANTHER" id="PTHR11835:SF80">
    <property type="entry name" value="ISOCITRATE DEHYDROGENASE [NAD] REGULATORY SUBUNIT 1, MITOCHONDRIAL-RELATED"/>
    <property type="match status" value="1"/>
</dbReference>
<proteinExistence type="inferred from homology"/>
<accession>A0AAU9SZ52</accession>
<evidence type="ECO:0000256" key="10">
    <source>
        <dbReference type="ARBA" id="ARBA00023128"/>
    </source>
</evidence>
<name>A0AAU9SZ52_THLAR</name>
<dbReference type="Proteomes" id="UP000836841">
    <property type="component" value="Chromosome 7"/>
</dbReference>
<dbReference type="NCBIfam" id="TIGR00175">
    <property type="entry name" value="mito_nad_idh"/>
    <property type="match status" value="1"/>
</dbReference>
<dbReference type="GO" id="GO:0046872">
    <property type="term" value="F:metal ion binding"/>
    <property type="evidence" value="ECO:0007669"/>
    <property type="project" value="UniProtKB-KW"/>
</dbReference>
<keyword evidence="6" id="KW-0460">Magnesium</keyword>
<evidence type="ECO:0000256" key="11">
    <source>
        <dbReference type="ARBA" id="ARBA00023211"/>
    </source>
</evidence>
<dbReference type="EMBL" id="OU466863">
    <property type="protein sequence ID" value="CAH2076690.1"/>
    <property type="molecule type" value="Genomic_DNA"/>
</dbReference>
<comment type="subcellular location">
    <subcellularLocation>
        <location evidence="2">Mitochondrion</location>
    </subcellularLocation>
</comment>
<dbReference type="GO" id="GO:0006102">
    <property type="term" value="P:isocitrate metabolic process"/>
    <property type="evidence" value="ECO:0007669"/>
    <property type="project" value="TreeGrafter"/>
</dbReference>
<dbReference type="InterPro" id="IPR024084">
    <property type="entry name" value="IsoPropMal-DH-like_dom"/>
</dbReference>